<proteinExistence type="predicted"/>
<dbReference type="InParanoid" id="W0RDU4"/>
<dbReference type="KEGG" id="gba:J421_1439"/>
<dbReference type="EMBL" id="CP007128">
    <property type="protein sequence ID" value="AHG88976.1"/>
    <property type="molecule type" value="Genomic_DNA"/>
</dbReference>
<keyword evidence="1" id="KW-0472">Membrane</keyword>
<keyword evidence="1" id="KW-1133">Transmembrane helix</keyword>
<feature type="transmembrane region" description="Helical" evidence="1">
    <location>
        <begin position="230"/>
        <end position="248"/>
    </location>
</feature>
<feature type="transmembrane region" description="Helical" evidence="1">
    <location>
        <begin position="100"/>
        <end position="121"/>
    </location>
</feature>
<reference evidence="2 3" key="1">
    <citation type="journal article" date="2014" name="Genome Announc.">
        <title>Genome Sequence and Methylome of Soil Bacterium Gemmatirosa kalamazoonensis KBS708T, a Member of the Rarely Cultivated Gemmatimonadetes Phylum.</title>
        <authorList>
            <person name="Debruyn J.M."/>
            <person name="Radosevich M."/>
            <person name="Wommack K.E."/>
            <person name="Polson S.W."/>
            <person name="Hauser L.J."/>
            <person name="Fawaz M.N."/>
            <person name="Korlach J."/>
            <person name="Tsai Y.C."/>
        </authorList>
    </citation>
    <scope>NUCLEOTIDE SEQUENCE [LARGE SCALE GENOMIC DNA]</scope>
    <source>
        <strain evidence="2 3">KBS708</strain>
    </source>
</reference>
<protein>
    <recommendedName>
        <fullName evidence="4">DUF3667 domain-containing protein</fullName>
    </recommendedName>
</protein>
<dbReference type="Pfam" id="PF12412">
    <property type="entry name" value="DUF3667"/>
    <property type="match status" value="1"/>
</dbReference>
<gene>
    <name evidence="2" type="ORF">J421_1439</name>
</gene>
<evidence type="ECO:0008006" key="4">
    <source>
        <dbReference type="Google" id="ProtNLM"/>
    </source>
</evidence>
<keyword evidence="3" id="KW-1185">Reference proteome</keyword>
<name>W0RDU4_9BACT</name>
<evidence type="ECO:0000256" key="1">
    <source>
        <dbReference type="SAM" id="Phobius"/>
    </source>
</evidence>
<organism evidence="2 3">
    <name type="scientific">Gemmatirosa kalamazoonensis</name>
    <dbReference type="NCBI Taxonomy" id="861299"/>
    <lineage>
        <taxon>Bacteria</taxon>
        <taxon>Pseudomonadati</taxon>
        <taxon>Gemmatimonadota</taxon>
        <taxon>Gemmatimonadia</taxon>
        <taxon>Gemmatimonadales</taxon>
        <taxon>Gemmatimonadaceae</taxon>
        <taxon>Gemmatirosa</taxon>
    </lineage>
</organism>
<feature type="transmembrane region" description="Helical" evidence="1">
    <location>
        <begin position="194"/>
        <end position="218"/>
    </location>
</feature>
<feature type="transmembrane region" description="Helical" evidence="1">
    <location>
        <begin position="260"/>
        <end position="281"/>
    </location>
</feature>
<feature type="transmembrane region" description="Helical" evidence="1">
    <location>
        <begin position="164"/>
        <end position="182"/>
    </location>
</feature>
<dbReference type="HOGENOM" id="CLU_968944_0_0_0"/>
<dbReference type="Proteomes" id="UP000019151">
    <property type="component" value="Chromosome"/>
</dbReference>
<accession>W0RDU4</accession>
<dbReference type="InterPro" id="IPR022134">
    <property type="entry name" value="DUF3667"/>
</dbReference>
<dbReference type="AlphaFoldDB" id="W0RDU4"/>
<evidence type="ECO:0000313" key="2">
    <source>
        <dbReference type="EMBL" id="AHG88976.1"/>
    </source>
</evidence>
<dbReference type="OrthoDB" id="7446256at2"/>
<dbReference type="STRING" id="861299.J421_1439"/>
<evidence type="ECO:0000313" key="3">
    <source>
        <dbReference type="Proteomes" id="UP000019151"/>
    </source>
</evidence>
<dbReference type="RefSeq" id="WP_104022359.1">
    <property type="nucleotide sequence ID" value="NZ_CP007128.1"/>
</dbReference>
<sequence>MSVDVAVPAVSYAPPAPLPAAVPAPAAPCCLNCGTALAGRYCADYGQRAVTERLTVASLAADFAGQFLALDRGLWFTGLAVLRSPGGVAREWLDGRRRRYVGPIGFLSFAAALLLLALQAINFADIDRIRTSARAATAGPHPLFTPRQAEAYAQLMHDMAQQELLLSVLIAIPFALVARRLFRRAGVNLAEMGVVSLFAFADACLLYLPIVPLVWFLGPASPVAATLRSFGTFTVYALATVHAGLGFFGRRTGNAVRMLVALGIAFGIFFAVYGVAAIAYIELTVPR</sequence>
<keyword evidence="1" id="KW-0812">Transmembrane</keyword>